<dbReference type="Proteomes" id="UP001062443">
    <property type="component" value="Unassembled WGS sequence"/>
</dbReference>
<proteinExistence type="predicted"/>
<dbReference type="RefSeq" id="WP_068172210.1">
    <property type="nucleotide sequence ID" value="NZ_BAQB01000022.1"/>
</dbReference>
<evidence type="ECO:0008006" key="4">
    <source>
        <dbReference type="Google" id="ProtNLM"/>
    </source>
</evidence>
<reference evidence="2" key="1">
    <citation type="submission" date="2013-04" db="EMBL/GenBank/DDBJ databases">
        <title>The genome sequencing project of 58 acetic acid bacteria.</title>
        <authorList>
            <person name="Okamoto-Kainuma A."/>
            <person name="Ishikawa M."/>
            <person name="Umino S."/>
            <person name="Koizumi Y."/>
            <person name="Shiwa Y."/>
            <person name="Yoshikawa H."/>
            <person name="Matsutani M."/>
            <person name="Matsushita K."/>
        </authorList>
    </citation>
    <scope>NUCLEOTIDE SEQUENCE</scope>
    <source>
        <strain evidence="2">NBRC 106556</strain>
    </source>
</reference>
<accession>A0ABQ0QKL3</accession>
<evidence type="ECO:0000313" key="2">
    <source>
        <dbReference type="EMBL" id="GBR48153.1"/>
    </source>
</evidence>
<dbReference type="InterPro" id="IPR003772">
    <property type="entry name" value="YceD"/>
</dbReference>
<evidence type="ECO:0000313" key="3">
    <source>
        <dbReference type="Proteomes" id="UP001062443"/>
    </source>
</evidence>
<protein>
    <recommendedName>
        <fullName evidence="4">DUF177 domain-containing protein</fullName>
    </recommendedName>
</protein>
<sequence>MSDRIEFSRRFLFNRLGSGAEETITANEAERQALARRFGIPAVDALRCHFRLKPMGNGRVVRHVHAEGTLEARVTQVCVITAETFDVALSEPFQLNFVPESELPDDDLEFDIDSIDLDAPDDVPHDGKALDLGEAAAEQLALMLDPYPRKLGAELDNAVDVTPSDEELKAAQENGKGTGEGSGRPNPFAALTSLRKGGKLD</sequence>
<name>A0ABQ0QKL3_9PROT</name>
<comment type="caution">
    <text evidence="2">The sequence shown here is derived from an EMBL/GenBank/DDBJ whole genome shotgun (WGS) entry which is preliminary data.</text>
</comment>
<gene>
    <name evidence="2" type="ORF">AA106556_1708</name>
</gene>
<dbReference type="EMBL" id="BAQB01000022">
    <property type="protein sequence ID" value="GBR48153.1"/>
    <property type="molecule type" value="Genomic_DNA"/>
</dbReference>
<dbReference type="Pfam" id="PF02620">
    <property type="entry name" value="YceD"/>
    <property type="match status" value="1"/>
</dbReference>
<organism evidence="2 3">
    <name type="scientific">Neokomagataea tanensis NBRC 106556</name>
    <dbReference type="NCBI Taxonomy" id="1223519"/>
    <lineage>
        <taxon>Bacteria</taxon>
        <taxon>Pseudomonadati</taxon>
        <taxon>Pseudomonadota</taxon>
        <taxon>Alphaproteobacteria</taxon>
        <taxon>Acetobacterales</taxon>
        <taxon>Acetobacteraceae</taxon>
        <taxon>Neokomagataea</taxon>
    </lineage>
</organism>
<evidence type="ECO:0000256" key="1">
    <source>
        <dbReference type="SAM" id="MobiDB-lite"/>
    </source>
</evidence>
<keyword evidence="3" id="KW-1185">Reference proteome</keyword>
<feature type="region of interest" description="Disordered" evidence="1">
    <location>
        <begin position="155"/>
        <end position="201"/>
    </location>
</feature>